<accession>A0A3A9ZSA0</accession>
<sequence>MTRPELITIAHTYADWAPNYYGGPLALDREQTVRHIADGHLPGLALKYGRPAVWDAVAAHLDVNPHLLTAPRTTQAERDKRQAERDAHADRYLKAAYRHYVAAEPYETLALIDRAELTSPPFKNYDQFRTATHTKTPPFTPTDLTGTALRRRVTLPLTARSPAHP</sequence>
<gene>
    <name evidence="1" type="ORF">D7223_01380</name>
</gene>
<evidence type="ECO:0000313" key="2">
    <source>
        <dbReference type="Proteomes" id="UP000281726"/>
    </source>
</evidence>
<dbReference type="Proteomes" id="UP000281726">
    <property type="component" value="Unassembled WGS sequence"/>
</dbReference>
<reference evidence="1 2" key="1">
    <citation type="journal article" date="2004" name="Syst. Appl. Microbiol.">
        <title>Cryptoendolithic actinomycetes from antarctic sandstone rock samples: Micromonospora endolithica sp. nov. and two isolates related to Micromonospora coerulea Jensen 1932.</title>
        <authorList>
            <person name="Hirsch P."/>
            <person name="Mevs U."/>
            <person name="Kroppenstedt R.M."/>
            <person name="Schumann P."/>
            <person name="Stackebrandt E."/>
        </authorList>
    </citation>
    <scope>NUCLEOTIDE SEQUENCE [LARGE SCALE GENOMIC DNA]</scope>
    <source>
        <strain evidence="1 2">JCM 12677</strain>
    </source>
</reference>
<dbReference type="EMBL" id="RBAK01000001">
    <property type="protein sequence ID" value="RKN50476.1"/>
    <property type="molecule type" value="Genomic_DNA"/>
</dbReference>
<evidence type="ECO:0000313" key="1">
    <source>
        <dbReference type="EMBL" id="RKN50476.1"/>
    </source>
</evidence>
<comment type="caution">
    <text evidence="1">The sequence shown here is derived from an EMBL/GenBank/DDBJ whole genome shotgun (WGS) entry which is preliminary data.</text>
</comment>
<keyword evidence="2" id="KW-1185">Reference proteome</keyword>
<name>A0A3A9ZSA0_9ACTN</name>
<dbReference type="AlphaFoldDB" id="A0A3A9ZSA0"/>
<organism evidence="1 2">
    <name type="scientific">Micromonospora endolithica</name>
    <dbReference type="NCBI Taxonomy" id="230091"/>
    <lineage>
        <taxon>Bacteria</taxon>
        <taxon>Bacillati</taxon>
        <taxon>Actinomycetota</taxon>
        <taxon>Actinomycetes</taxon>
        <taxon>Micromonosporales</taxon>
        <taxon>Micromonosporaceae</taxon>
        <taxon>Micromonospora</taxon>
    </lineage>
</organism>
<proteinExistence type="predicted"/>
<protein>
    <submittedName>
        <fullName evidence="1">Uncharacterized protein</fullName>
    </submittedName>
</protein>